<organism evidence="1 2">
    <name type="scientific">Prevotella intermedia ZT</name>
    <dbReference type="NCBI Taxonomy" id="1347790"/>
    <lineage>
        <taxon>Bacteria</taxon>
        <taxon>Pseudomonadati</taxon>
        <taxon>Bacteroidota</taxon>
        <taxon>Bacteroidia</taxon>
        <taxon>Bacteroidales</taxon>
        <taxon>Prevotellaceae</taxon>
        <taxon>Prevotella</taxon>
    </lineage>
</organism>
<dbReference type="AlphaFoldDB" id="A0AAP0V2E1"/>
<sequence length="364" mass="43420">MKEFGSDFHALNTSEVYDNTIFSYYPNALFLADGRQAIELLIIHYKWKRIWVPEYFCWEIIEYIQRRCKIEVKTYFDNPLNERLHLVEKLPFIDGDVLLRMNYFGLRQYRDRINISVPVIEDHSHNIFDEWSRNSKADFCIASLRKTLPLAGGGIIWSNSHDLSKLSTLIEDSQQNEQLARIRWQAMEEKAHYLNINETECNLRLKDSFRAKYIQTEEELDHLPISSISTLDKLFLEKFDIKEWYNRKLRNWQLLVHTLSKLLISKDIRIFYPGSEKCIPFSLVLLFRTTQQRDLFRLYLIKHLIYPAILWNLPESCSDRSKDISNKMLSIHCDGRYSSEDIKEMGNIIYNFLIILTNAEDYKF</sequence>
<dbReference type="InterPro" id="IPR015424">
    <property type="entry name" value="PyrdxlP-dep_Trfase"/>
</dbReference>
<proteinExistence type="predicted"/>
<protein>
    <submittedName>
        <fullName evidence="1">Uncharacterized protein</fullName>
    </submittedName>
</protein>
<evidence type="ECO:0000313" key="2">
    <source>
        <dbReference type="Proteomes" id="UP000032541"/>
    </source>
</evidence>
<comment type="caution">
    <text evidence="1">The sequence shown here is derived from an EMBL/GenBank/DDBJ whole genome shotgun (WGS) entry which is preliminary data.</text>
</comment>
<gene>
    <name evidence="1" type="ORF">M573_115003</name>
</gene>
<dbReference type="EMBL" id="ATMK01000015">
    <property type="protein sequence ID" value="KJJ86815.1"/>
    <property type="molecule type" value="Genomic_DNA"/>
</dbReference>
<dbReference type="RefSeq" id="WP_045167686.1">
    <property type="nucleotide sequence ID" value="NZ_ATMK01000015.1"/>
</dbReference>
<accession>A0AAP0V2E1</accession>
<dbReference type="SUPFAM" id="SSF53383">
    <property type="entry name" value="PLP-dependent transferases"/>
    <property type="match status" value="1"/>
</dbReference>
<dbReference type="Proteomes" id="UP000032541">
    <property type="component" value="Unassembled WGS sequence"/>
</dbReference>
<evidence type="ECO:0000313" key="1">
    <source>
        <dbReference type="EMBL" id="KJJ86815.1"/>
    </source>
</evidence>
<name>A0AAP0V2E1_PREIN</name>
<reference evidence="1 2" key="1">
    <citation type="journal article" date="2015" name="BMC Genomics">
        <title>Comparative genome analysis of Prevotella intermedia strain isolated from infected root canal reveals features related to pathogenicity and adaptation.</title>
        <authorList>
            <person name="Ruan Y."/>
            <person name="Shen L."/>
            <person name="Zou Y."/>
            <person name="Qi Z."/>
            <person name="Yin J."/>
            <person name="Jiang J."/>
            <person name="Guo L."/>
            <person name="He L."/>
            <person name="Chen Z."/>
            <person name="Tang Z."/>
            <person name="Qin S."/>
        </authorList>
    </citation>
    <scope>NUCLEOTIDE SEQUENCE [LARGE SCALE GENOMIC DNA]</scope>
    <source>
        <strain evidence="1 2">ZT</strain>
    </source>
</reference>